<accession>A0A699YLS6</accession>
<name>A0A699YLS6_HAELA</name>
<dbReference type="OrthoDB" id="30343at2759"/>
<dbReference type="AlphaFoldDB" id="A0A699YLS6"/>
<dbReference type="GO" id="GO:0008270">
    <property type="term" value="F:zinc ion binding"/>
    <property type="evidence" value="ECO:0007669"/>
    <property type="project" value="UniProtKB-KW"/>
</dbReference>
<organism evidence="7 8">
    <name type="scientific">Haematococcus lacustris</name>
    <name type="common">Green alga</name>
    <name type="synonym">Haematococcus pluvialis</name>
    <dbReference type="NCBI Taxonomy" id="44745"/>
    <lineage>
        <taxon>Eukaryota</taxon>
        <taxon>Viridiplantae</taxon>
        <taxon>Chlorophyta</taxon>
        <taxon>core chlorophytes</taxon>
        <taxon>Chlorophyceae</taxon>
        <taxon>CS clade</taxon>
        <taxon>Chlamydomonadales</taxon>
        <taxon>Haematococcaceae</taxon>
        <taxon>Haematococcus</taxon>
    </lineage>
</organism>
<dbReference type="InterPro" id="IPR040107">
    <property type="entry name" value="Snu23"/>
</dbReference>
<dbReference type="GO" id="GO:0000398">
    <property type="term" value="P:mRNA splicing, via spliceosome"/>
    <property type="evidence" value="ECO:0007669"/>
    <property type="project" value="InterPro"/>
</dbReference>
<keyword evidence="4" id="KW-0539">Nucleus</keyword>
<dbReference type="SUPFAM" id="SSF57667">
    <property type="entry name" value="beta-beta-alpha zinc fingers"/>
    <property type="match status" value="1"/>
</dbReference>
<feature type="compositionally biased region" description="Basic and acidic residues" evidence="5">
    <location>
        <begin position="18"/>
        <end position="55"/>
    </location>
</feature>
<proteinExistence type="predicted"/>
<dbReference type="GO" id="GO:0046540">
    <property type="term" value="C:U4/U6 x U5 tri-snRNP complex"/>
    <property type="evidence" value="ECO:0007669"/>
    <property type="project" value="TreeGrafter"/>
</dbReference>
<keyword evidence="2" id="KW-0863">Zinc-finger</keyword>
<dbReference type="InterPro" id="IPR036236">
    <property type="entry name" value="Znf_C2H2_sf"/>
</dbReference>
<feature type="region of interest" description="Disordered" evidence="5">
    <location>
        <begin position="177"/>
        <end position="227"/>
    </location>
</feature>
<dbReference type="Pfam" id="PF12874">
    <property type="entry name" value="zf-met"/>
    <property type="match status" value="1"/>
</dbReference>
<dbReference type="PANTHER" id="PTHR45986">
    <property type="entry name" value="ZINC FINGER MATRIN-TYPE PROTEIN 2"/>
    <property type="match status" value="1"/>
</dbReference>
<feature type="compositionally biased region" description="Gly residues" evidence="5">
    <location>
        <begin position="218"/>
        <end position="227"/>
    </location>
</feature>
<evidence type="ECO:0000256" key="4">
    <source>
        <dbReference type="ARBA" id="ARBA00023242"/>
    </source>
</evidence>
<feature type="compositionally biased region" description="Basic and acidic residues" evidence="5">
    <location>
        <begin position="177"/>
        <end position="189"/>
    </location>
</feature>
<evidence type="ECO:0000313" key="7">
    <source>
        <dbReference type="EMBL" id="GFH10970.1"/>
    </source>
</evidence>
<dbReference type="SMART" id="SM00451">
    <property type="entry name" value="ZnF_U1"/>
    <property type="match status" value="1"/>
</dbReference>
<dbReference type="InterPro" id="IPR013087">
    <property type="entry name" value="Znf_C2H2_type"/>
</dbReference>
<evidence type="ECO:0000259" key="6">
    <source>
        <dbReference type="SMART" id="SM00451"/>
    </source>
</evidence>
<feature type="region of interest" description="Disordered" evidence="5">
    <location>
        <begin position="1"/>
        <end position="55"/>
    </location>
</feature>
<dbReference type="EMBL" id="BLLF01000362">
    <property type="protein sequence ID" value="GFH10970.1"/>
    <property type="molecule type" value="Genomic_DNA"/>
</dbReference>
<gene>
    <name evidence="7" type="ORF">HaLaN_06384</name>
</gene>
<feature type="domain" description="U1-type" evidence="6">
    <location>
        <begin position="101"/>
        <end position="135"/>
    </location>
</feature>
<evidence type="ECO:0000256" key="1">
    <source>
        <dbReference type="ARBA" id="ARBA00022723"/>
    </source>
</evidence>
<comment type="caution">
    <text evidence="7">The sequence shown here is derived from an EMBL/GenBank/DDBJ whole genome shotgun (WGS) entry which is preliminary data.</text>
</comment>
<evidence type="ECO:0000313" key="8">
    <source>
        <dbReference type="Proteomes" id="UP000485058"/>
    </source>
</evidence>
<dbReference type="PANTHER" id="PTHR45986:SF1">
    <property type="entry name" value="ZINC FINGER MATRIN-TYPE PROTEIN 2"/>
    <property type="match status" value="1"/>
</dbReference>
<keyword evidence="3" id="KW-0862">Zinc</keyword>
<keyword evidence="1" id="KW-0479">Metal-binding</keyword>
<dbReference type="GO" id="GO:0003676">
    <property type="term" value="F:nucleic acid binding"/>
    <property type="evidence" value="ECO:0007669"/>
    <property type="project" value="InterPro"/>
</dbReference>
<protein>
    <submittedName>
        <fullName evidence="7">U1-type domain-containing protein</fullName>
    </submittedName>
</protein>
<reference evidence="7 8" key="1">
    <citation type="submission" date="2020-02" db="EMBL/GenBank/DDBJ databases">
        <title>Draft genome sequence of Haematococcus lacustris strain NIES-144.</title>
        <authorList>
            <person name="Morimoto D."/>
            <person name="Nakagawa S."/>
            <person name="Yoshida T."/>
            <person name="Sawayama S."/>
        </authorList>
    </citation>
    <scope>NUCLEOTIDE SEQUENCE [LARGE SCALE GENOMIC DNA]</scope>
    <source>
        <strain evidence="7 8">NIES-144</strain>
    </source>
</reference>
<dbReference type="FunFam" id="3.30.160.60:FF:000491">
    <property type="entry name" value="zinc finger matrin-type protein 2-like"/>
    <property type="match status" value="1"/>
</dbReference>
<dbReference type="Proteomes" id="UP000485058">
    <property type="component" value="Unassembled WGS sequence"/>
</dbReference>
<evidence type="ECO:0000256" key="3">
    <source>
        <dbReference type="ARBA" id="ARBA00022833"/>
    </source>
</evidence>
<keyword evidence="8" id="KW-1185">Reference proteome</keyword>
<dbReference type="InterPro" id="IPR003604">
    <property type="entry name" value="Matrin/U1-like-C_Znf_C2H2"/>
</dbReference>
<evidence type="ECO:0000256" key="5">
    <source>
        <dbReference type="SAM" id="MobiDB-lite"/>
    </source>
</evidence>
<dbReference type="GO" id="GO:0005681">
    <property type="term" value="C:spliceosomal complex"/>
    <property type="evidence" value="ECO:0007669"/>
    <property type="project" value="InterPro"/>
</dbReference>
<sequence length="227" mass="26091">MSIVPHKNSKPASGVDNTSRRIWDKDDFRKKAEEREAKASKEEKEDSAYEARKRKRLERDPLHQGLIVERTHLKQRDYQIDLAARLGKTQVVGLNMPLSQQAGYFCSVCDCILRDSQSYLDHINGKWHNRALGMTMRVEKSTVDQVRRKLEEVKERKNQPEQDDYLPEGIDRRIMEAEAAEAKAKEEKRLRKLEKKAKEDKQDEEDAGGDADMMALMGFGGFGGGKK</sequence>
<evidence type="ECO:0000256" key="2">
    <source>
        <dbReference type="ARBA" id="ARBA00022771"/>
    </source>
</evidence>